<keyword evidence="5" id="KW-0375">Hydrogen ion transport</keyword>
<evidence type="ECO:0000256" key="1">
    <source>
        <dbReference type="ARBA" id="ARBA00004127"/>
    </source>
</evidence>
<dbReference type="RefSeq" id="XP_026725689.1">
    <property type="nucleotide sequence ID" value="XM_026869888.1"/>
</dbReference>
<gene>
    <name evidence="11" type="primary">LOC113492409</name>
</gene>
<dbReference type="Proteomes" id="UP000322000">
    <property type="component" value="Chromosome 3"/>
</dbReference>
<keyword evidence="3" id="KW-0813">Transport</keyword>
<evidence type="ECO:0000256" key="6">
    <source>
        <dbReference type="ARBA" id="ARBA00022989"/>
    </source>
</evidence>
<dbReference type="GeneID" id="113492409"/>
<dbReference type="InParanoid" id="A0A7E5VBL6"/>
<keyword evidence="10" id="KW-1185">Reference proteome</keyword>
<evidence type="ECO:0000256" key="4">
    <source>
        <dbReference type="ARBA" id="ARBA00022692"/>
    </source>
</evidence>
<feature type="transmembrane region" description="Helical" evidence="9">
    <location>
        <begin position="35"/>
        <end position="53"/>
    </location>
</feature>
<dbReference type="AlphaFoldDB" id="A0A7E5VBL6"/>
<dbReference type="PANTHER" id="PTHR12263">
    <property type="entry name" value="VACUOLAR ATP SYNTHASE SUBUNIT H"/>
    <property type="match status" value="1"/>
</dbReference>
<evidence type="ECO:0000256" key="5">
    <source>
        <dbReference type="ARBA" id="ARBA00022781"/>
    </source>
</evidence>
<keyword evidence="8 9" id="KW-0472">Membrane</keyword>
<evidence type="ECO:0000256" key="7">
    <source>
        <dbReference type="ARBA" id="ARBA00023065"/>
    </source>
</evidence>
<name>A0A7E5VBL6_TRINI</name>
<dbReference type="Pfam" id="PF05493">
    <property type="entry name" value="ATP_synt_H"/>
    <property type="match status" value="1"/>
</dbReference>
<protein>
    <submittedName>
        <fullName evidence="11">V-type proton ATPase subunit e-like</fullName>
    </submittedName>
</protein>
<comment type="similarity">
    <text evidence="2">Belongs to the V-ATPase e1/e2 subunit family.</text>
</comment>
<dbReference type="GO" id="GO:0046961">
    <property type="term" value="F:proton-transporting ATPase activity, rotational mechanism"/>
    <property type="evidence" value="ECO:0007669"/>
    <property type="project" value="InterPro"/>
</dbReference>
<keyword evidence="4 9" id="KW-0812">Transmembrane</keyword>
<evidence type="ECO:0000256" key="8">
    <source>
        <dbReference type="ARBA" id="ARBA00023136"/>
    </source>
</evidence>
<evidence type="ECO:0000256" key="3">
    <source>
        <dbReference type="ARBA" id="ARBA00022448"/>
    </source>
</evidence>
<evidence type="ECO:0000313" key="11">
    <source>
        <dbReference type="RefSeq" id="XP_026725689.1"/>
    </source>
</evidence>
<keyword evidence="7" id="KW-0406">Ion transport</keyword>
<dbReference type="GO" id="GO:0012505">
    <property type="term" value="C:endomembrane system"/>
    <property type="evidence" value="ECO:0007669"/>
    <property type="project" value="UniProtKB-SubCell"/>
</dbReference>
<organism evidence="10 11">
    <name type="scientific">Trichoplusia ni</name>
    <name type="common">Cabbage looper</name>
    <dbReference type="NCBI Taxonomy" id="7111"/>
    <lineage>
        <taxon>Eukaryota</taxon>
        <taxon>Metazoa</taxon>
        <taxon>Ecdysozoa</taxon>
        <taxon>Arthropoda</taxon>
        <taxon>Hexapoda</taxon>
        <taxon>Insecta</taxon>
        <taxon>Pterygota</taxon>
        <taxon>Neoptera</taxon>
        <taxon>Endopterygota</taxon>
        <taxon>Lepidoptera</taxon>
        <taxon>Glossata</taxon>
        <taxon>Ditrysia</taxon>
        <taxon>Noctuoidea</taxon>
        <taxon>Noctuidae</taxon>
        <taxon>Plusiinae</taxon>
        <taxon>Trichoplusia</taxon>
    </lineage>
</organism>
<keyword evidence="6 9" id="KW-1133">Transmembrane helix</keyword>
<dbReference type="PANTHER" id="PTHR12263:SF0">
    <property type="entry name" value="V-TYPE PROTON ATPASE SUBUNIT"/>
    <property type="match status" value="1"/>
</dbReference>
<dbReference type="OrthoDB" id="1508846at2759"/>
<comment type="subcellular location">
    <subcellularLocation>
        <location evidence="1">Endomembrane system</location>
        <topology evidence="1">Multi-pass membrane protein</topology>
    </subcellularLocation>
</comment>
<accession>A0A7E5VBL6</accession>
<evidence type="ECO:0000256" key="2">
    <source>
        <dbReference type="ARBA" id="ARBA00008328"/>
    </source>
</evidence>
<feature type="transmembrane region" description="Helical" evidence="9">
    <location>
        <begin position="65"/>
        <end position="83"/>
    </location>
</feature>
<evidence type="ECO:0000313" key="10">
    <source>
        <dbReference type="Proteomes" id="UP000322000"/>
    </source>
</evidence>
<dbReference type="InterPro" id="IPR008389">
    <property type="entry name" value="ATPase_V0-cplx_e1/e2_su"/>
</dbReference>
<sequence>MSYTPNYPTVSVSPQMPEPGAKTITKEQKTYYSPIYMISALFIAIFVIGPLFVRQGPNTAVTRCCIMLSAVMLWLFWVTMYIAQMNPMMGPRLENVTAAWLGHVWGKHPKSIDNEL</sequence>
<evidence type="ECO:0000256" key="9">
    <source>
        <dbReference type="SAM" id="Phobius"/>
    </source>
</evidence>
<reference evidence="11" key="1">
    <citation type="submission" date="2025-08" db="UniProtKB">
        <authorList>
            <consortium name="RefSeq"/>
        </authorList>
    </citation>
    <scope>IDENTIFICATION</scope>
</reference>
<dbReference type="GO" id="GO:0033179">
    <property type="term" value="C:proton-transporting V-type ATPase, V0 domain"/>
    <property type="evidence" value="ECO:0007669"/>
    <property type="project" value="InterPro"/>
</dbReference>
<dbReference type="GO" id="GO:0033181">
    <property type="term" value="C:plasma membrane proton-transporting V-type ATPase complex"/>
    <property type="evidence" value="ECO:0007669"/>
    <property type="project" value="TreeGrafter"/>
</dbReference>
<dbReference type="KEGG" id="tnl:113492409"/>
<proteinExistence type="inferred from homology"/>